<proteinExistence type="predicted"/>
<gene>
    <name evidence="3" type="ORF">S03H2_14727</name>
</gene>
<keyword evidence="1" id="KW-0472">Membrane</keyword>
<feature type="non-terminal residue" evidence="3">
    <location>
        <position position="1"/>
    </location>
</feature>
<evidence type="ECO:0000259" key="2">
    <source>
        <dbReference type="Pfam" id="PF26308"/>
    </source>
</evidence>
<evidence type="ECO:0000256" key="1">
    <source>
        <dbReference type="SAM" id="Phobius"/>
    </source>
</evidence>
<accession>X1GVB2</accession>
<name>X1GVB2_9ZZZZ</name>
<protein>
    <recommendedName>
        <fullName evidence="2">YopA central domain-containing protein</fullName>
    </recommendedName>
</protein>
<organism evidence="3">
    <name type="scientific">marine sediment metagenome</name>
    <dbReference type="NCBI Taxonomy" id="412755"/>
    <lineage>
        <taxon>unclassified sequences</taxon>
        <taxon>metagenomes</taxon>
        <taxon>ecological metagenomes</taxon>
    </lineage>
</organism>
<dbReference type="EMBL" id="BARU01007477">
    <property type="protein sequence ID" value="GAH45529.1"/>
    <property type="molecule type" value="Genomic_DNA"/>
</dbReference>
<dbReference type="InterPro" id="IPR058684">
    <property type="entry name" value="YopA_M"/>
</dbReference>
<sequence length="345" mass="40503">VPHYTQEICKYNINMENNLLITLIPVLTFIAGLLLNPIVQKIQDNKRLKQVEKYFYEIISSLIKQNNEQKDNIKRCILNISKLDENVYKYFSLGTKCNILINKPYLNKEIFLVRLGALNKSLEIKGILKPPIILGDINAEVDCVKFEIPNLRHFNGLPVRDKLTLSKSRLLLQTDKFLIKIDYQSQKKKLRNKQFDKGDYTIFHTGILEKKGEKKLTLSESINELETLSHFLSFLNGRRCSPIIRSGFLNQNERWKDITPYITDVYKPVFSWPVRSNIEGLNEIWNNFFNLWQDESYRDCLKTTLHWYFEANANSAFIEGSIVLIQNALELLFHWHIVEKLSYIP</sequence>
<comment type="caution">
    <text evidence="3">The sequence shown here is derived from an EMBL/GenBank/DDBJ whole genome shotgun (WGS) entry which is preliminary data.</text>
</comment>
<evidence type="ECO:0000313" key="3">
    <source>
        <dbReference type="EMBL" id="GAH45529.1"/>
    </source>
</evidence>
<feature type="transmembrane region" description="Helical" evidence="1">
    <location>
        <begin position="20"/>
        <end position="39"/>
    </location>
</feature>
<keyword evidence="1" id="KW-0812">Transmembrane</keyword>
<dbReference type="Pfam" id="PF26308">
    <property type="entry name" value="YopA_M"/>
    <property type="match status" value="1"/>
</dbReference>
<keyword evidence="1" id="KW-1133">Transmembrane helix</keyword>
<feature type="domain" description="YopA central" evidence="2">
    <location>
        <begin position="138"/>
        <end position="267"/>
    </location>
</feature>
<dbReference type="AlphaFoldDB" id="X1GVB2"/>
<reference evidence="3" key="1">
    <citation type="journal article" date="2014" name="Front. Microbiol.">
        <title>High frequency of phylogenetically diverse reductive dehalogenase-homologous genes in deep subseafloor sedimentary metagenomes.</title>
        <authorList>
            <person name="Kawai M."/>
            <person name="Futagami T."/>
            <person name="Toyoda A."/>
            <person name="Takaki Y."/>
            <person name="Nishi S."/>
            <person name="Hori S."/>
            <person name="Arai W."/>
            <person name="Tsubouchi T."/>
            <person name="Morono Y."/>
            <person name="Uchiyama I."/>
            <person name="Ito T."/>
            <person name="Fujiyama A."/>
            <person name="Inagaki F."/>
            <person name="Takami H."/>
        </authorList>
    </citation>
    <scope>NUCLEOTIDE SEQUENCE</scope>
    <source>
        <strain evidence="3">Expedition CK06-06</strain>
    </source>
</reference>